<keyword evidence="5 10" id="KW-0863">Zinc-finger</keyword>
<evidence type="ECO:0000256" key="10">
    <source>
        <dbReference type="RuleBase" id="RU366018"/>
    </source>
</evidence>
<feature type="compositionally biased region" description="Pro residues" evidence="11">
    <location>
        <begin position="1699"/>
        <end position="1710"/>
    </location>
</feature>
<dbReference type="EC" id="2.3.2.27" evidence="10"/>
<feature type="region of interest" description="Disordered" evidence="11">
    <location>
        <begin position="2238"/>
        <end position="2260"/>
    </location>
</feature>
<dbReference type="GO" id="GO:0061630">
    <property type="term" value="F:ubiquitin protein ligase activity"/>
    <property type="evidence" value="ECO:0007669"/>
    <property type="project" value="UniProtKB-UniRule"/>
</dbReference>
<evidence type="ECO:0000256" key="5">
    <source>
        <dbReference type="ARBA" id="ARBA00022771"/>
    </source>
</evidence>
<protein>
    <recommendedName>
        <fullName evidence="10">E3 ubiquitin-protein ligase</fullName>
        <ecNumber evidence="10">2.3.2.27</ecNumber>
    </recommendedName>
</protein>
<dbReference type="PANTHER" id="PTHR21497:SF24">
    <property type="entry name" value="E3 UBIQUITIN-PROTEIN LIGASE UBR1"/>
    <property type="match status" value="1"/>
</dbReference>
<feature type="region of interest" description="Disordered" evidence="11">
    <location>
        <begin position="1877"/>
        <end position="1898"/>
    </location>
</feature>
<dbReference type="Pfam" id="PF18995">
    <property type="entry name" value="PRT6_C"/>
    <property type="match status" value="1"/>
</dbReference>
<evidence type="ECO:0000256" key="9">
    <source>
        <dbReference type="PROSITE-ProRule" id="PRU00508"/>
    </source>
</evidence>
<dbReference type="Proteomes" id="UP001530400">
    <property type="component" value="Unassembled WGS sequence"/>
</dbReference>
<dbReference type="InterPro" id="IPR039164">
    <property type="entry name" value="UBR1-like"/>
</dbReference>
<feature type="region of interest" description="Disordered" evidence="11">
    <location>
        <begin position="1919"/>
        <end position="1954"/>
    </location>
</feature>
<dbReference type="PROSITE" id="PS51157">
    <property type="entry name" value="ZF_UBR"/>
    <property type="match status" value="1"/>
</dbReference>
<feature type="domain" description="UBR-type" evidence="12">
    <location>
        <begin position="469"/>
        <end position="540"/>
    </location>
</feature>
<feature type="compositionally biased region" description="Polar residues" evidence="11">
    <location>
        <begin position="659"/>
        <end position="682"/>
    </location>
</feature>
<feature type="region of interest" description="Disordered" evidence="11">
    <location>
        <begin position="204"/>
        <end position="233"/>
    </location>
</feature>
<evidence type="ECO:0000259" key="12">
    <source>
        <dbReference type="PROSITE" id="PS51157"/>
    </source>
</evidence>
<keyword evidence="4 10" id="KW-0479">Metal-binding</keyword>
<name>A0ABD3QEY0_9STRA</name>
<proteinExistence type="inferred from homology"/>
<keyword evidence="14" id="KW-1185">Reference proteome</keyword>
<evidence type="ECO:0000256" key="8">
    <source>
        <dbReference type="ARBA" id="ARBA00046341"/>
    </source>
</evidence>
<gene>
    <name evidence="13" type="ORF">ACHAWO_010162</name>
</gene>
<dbReference type="SMART" id="SM00396">
    <property type="entry name" value="ZnF_UBR1"/>
    <property type="match status" value="1"/>
</dbReference>
<dbReference type="GO" id="GO:0008270">
    <property type="term" value="F:zinc ion binding"/>
    <property type="evidence" value="ECO:0007669"/>
    <property type="project" value="UniProtKB-UniRule"/>
</dbReference>
<comment type="similarity">
    <text evidence="8 10">Belongs to the E3 ubiquitin-protein ligase UBR1-like family.</text>
</comment>
<feature type="region of interest" description="Disordered" evidence="11">
    <location>
        <begin position="1682"/>
        <end position="1715"/>
    </location>
</feature>
<reference evidence="13 14" key="1">
    <citation type="submission" date="2024-10" db="EMBL/GenBank/DDBJ databases">
        <title>Updated reference genomes for cyclostephanoid diatoms.</title>
        <authorList>
            <person name="Roberts W.R."/>
            <person name="Alverson A.J."/>
        </authorList>
    </citation>
    <scope>NUCLEOTIDE SEQUENCE [LARGE SCALE GENOMIC DNA]</scope>
    <source>
        <strain evidence="13 14">AJA010-31</strain>
    </source>
</reference>
<dbReference type="Gene3D" id="2.10.110.30">
    <property type="match status" value="1"/>
</dbReference>
<dbReference type="PANTHER" id="PTHR21497">
    <property type="entry name" value="UBIQUITIN LIGASE E3 ALPHA-RELATED"/>
    <property type="match status" value="1"/>
</dbReference>
<feature type="compositionally biased region" description="Polar residues" evidence="11">
    <location>
        <begin position="31"/>
        <end position="49"/>
    </location>
</feature>
<evidence type="ECO:0000256" key="11">
    <source>
        <dbReference type="SAM" id="MobiDB-lite"/>
    </source>
</evidence>
<feature type="compositionally biased region" description="Polar residues" evidence="11">
    <location>
        <begin position="601"/>
        <end position="611"/>
    </location>
</feature>
<dbReference type="EMBL" id="JALLPJ020000198">
    <property type="protein sequence ID" value="KAL3798948.1"/>
    <property type="molecule type" value="Genomic_DNA"/>
</dbReference>
<keyword evidence="6 10" id="KW-0833">Ubl conjugation pathway</keyword>
<comment type="catalytic activity">
    <reaction evidence="1 10">
        <text>S-ubiquitinyl-[E2 ubiquitin-conjugating enzyme]-L-cysteine + [acceptor protein]-L-lysine = [E2 ubiquitin-conjugating enzyme]-L-cysteine + N(6)-ubiquitinyl-[acceptor protein]-L-lysine.</text>
        <dbReference type="EC" id="2.3.2.27"/>
    </reaction>
</comment>
<feature type="region of interest" description="Disordered" evidence="11">
    <location>
        <begin position="1"/>
        <end position="49"/>
    </location>
</feature>
<evidence type="ECO:0000256" key="6">
    <source>
        <dbReference type="ARBA" id="ARBA00022786"/>
    </source>
</evidence>
<feature type="compositionally biased region" description="Acidic residues" evidence="11">
    <location>
        <begin position="1922"/>
        <end position="1932"/>
    </location>
</feature>
<dbReference type="GO" id="GO:0071596">
    <property type="term" value="P:ubiquitin-dependent protein catabolic process via the N-end rule pathway"/>
    <property type="evidence" value="ECO:0007669"/>
    <property type="project" value="UniProtKB-UniRule"/>
</dbReference>
<feature type="zinc finger region" description="UBR-type" evidence="9">
    <location>
        <begin position="469"/>
        <end position="540"/>
    </location>
</feature>
<feature type="compositionally biased region" description="Basic residues" evidence="11">
    <location>
        <begin position="15"/>
        <end position="26"/>
    </location>
</feature>
<evidence type="ECO:0000313" key="13">
    <source>
        <dbReference type="EMBL" id="KAL3798948.1"/>
    </source>
</evidence>
<sequence>MSISDEDTASTTSKRSTKSPPRKIRHREVNDINNTPATNSGNATKSGSDSAALYKTVPLTTEQVVEYARVQVERVLQCAGGGDENSNIVVIPSLVSLSTDFFTFQDGVGASDGGVASTSGATSLDFPSSFPTLTTSGGGSAFAPSLRPRQHNNVDSSSGVNGGNVLYSAIEQQLQNERSVTPPIGPQGAPIPRHILSRLANQNPTVDAASSATTGSESVARGSNNINASPSPRQIFTTNYQNTSIQLSAPARLGQSILHPSNQATVTSRNHDSKYVNVVQSLVGAVERMERRLEQGENAAINTITSATNNASFGQSPHVSSRLAPSTLQRNNATSFTSTPVPSTPKQAIYKDNIDELESSTITQLAEIMLHPPVAKVVVKIGDEDEKIVRYVWKEDGEDEMEDVQMTSNEKTDLDSPMEGNDDAVQTMNSSFDATIPNIHQSAKSKPRYQTSQAAHASIANLGLSMPRRVCQHPFRKNDIVWVCRTCQSDETCVLCHDCFTHSNHEGHDVAFYHAQAGGCCDCGDADAWDPKGFCSKHGTAKGAPAGSAVAIVEPSVLGGVYACGNWLVEVVRDGVEGAYRRANPALFSDSTSSSDERNVMNRSESSSASCDRQDGIDTRQRMETRRQQSFSRRNTVADVETMNDAQAPMQVGDDVSELDSSQSSNVMHEAQFNPSAASSSKKWLDSKPEALSDSNDTSEVFDPEVAGSRVAKKARAPPDQSPAWTLGDLGREEHGLFLILHADDIYTGAHQPTEAIEALKELYSSPAGGRPDVANTSSASVSSSIHDFSPNVNFGPFPRLAPRLGRDTNRFLFRAPQADAIINKILRLVQKHGNCVVWGTQEIIAECGDVISKTWLDGDPESSKMIGAAMLNRAKILKDRGLVCSIKTHRNLSNDQKATAVIRLISSLAESCDSLCDQVSSGISGRGITPTLNAIIRSDLKLPCKVTTSWHALLLTLLAQPEFKASLAVAYCETYRAVAKEYARGVGVVERSSFTLSVQFLNRTTYVEALVRDRNLLSKLSQSLLETISTASFIPGAPGAPTPAGASPDTIVQLSSLRTERSNLSAVLMALFGSFSFDQNDQFVLMELDSELDNLMYDFGGNVTGGDSRYHGRIRNSIPRIAENSTEETSSSQITLDSLIKRTQALVNPTLNPTHPYLQNRRYSPCISDLKCVLNVKGMARMFLSLPRVSDDSSIPTNNKNSAFDNWIKTLTLGQSMDAQMWRAFNLGHIESEHRGWVGAFNTSISLGSVFERLLNWDDSDPCILGDQKSIKLLSCAEVAHYALTTGVHRWQRSEMLSYRSTPHPSSINNAPPHVLCPASLPFSTVASFHGTNLAMAALPLSQIQMWSFHLPLHRFAAACIREVSRRPESGGIDDLLRMFEVPGNNNESIASSKSRQMVLLFRGMMEFPLIVLSRAAQIRAGIWRRNGPGMTDQVLNYSEPPYCRNLHDSDLLMVQFSLICQALFQSNDVAGLMIGRTSGTSSFVNLLLHRYGVFDFLGFRNAPSSDVDGYAKEIRAGFYPREIVAQSSRAQIESTLSNALPWTYSPARDFAMFIALVEEFLMIIILVITEMPSPPARNETERVSEARQRLKREVIHRLASGPKTHSEMAEVHHVLSQRDNLILCDEGKHINPDDASGAALESVLNDVAIRKTRIGDADQWELRKSSWAEYDPAFGHIGTRAHQAATESRPKQQSADSPPPYAPKPPPAHGSFNRLRKDLTADSVVLSIVYRVMHAYCHDRNSTKSVAGLRGKEMYESGTKSEASLARAIHILTLGSFAWQDNLASGGTDVGSVFHGSATNPGSKDWVDMAMLRQPTEVMKDSWYEDEEILLLLIKKVATDTLANDQALRSGAAWLCDFAAECNPVAADLLGRGAADTSNDGGSGGKNTDLEKRKALAKARQQQEIEKMKLQMAKFAQAVGEEEASDDETSVQEPSTSPHRDRSESFEQPTFSTPLRVRTESDANSSVHAMDLGSPGDFILTTPPMPSYPTTPRTPCSSGTVTPKNISYHAVNRLLSKRPQCIICGGSDSITQMNQQTDDKSLALCAFAQPSTVAKGGGGSVLGDGLSDNPMRRHVGVFVSLCGHAVHSSCCDSYLKTSVHRDDRYIDRLEGGKKKEFRCPLCQRLSNSLVPFIDVGVDWVDTPERGMTDAKTDDNSTVLGDAPCSLHKFLSSTRWWSRNERSMLWDGHCSFSTDACEGDTKPSLPHVTAPTLTMKRHVFGKKDLISAWNRVLKTPRIGQRSARSSTPNRASDSDLSFPNLESDRQKIANVWRRFMDTVSDSALTTDTKRLGEDVLVKDYGEFRHYMSEKAFYNKLNAAAGKELVDWPACISTATLSESRRQELSKEKLLSKLMFTIQSFTYSCCCEAAEARREYLNATAKNPSQSDFSALLAQFGLERALMQGNLLLFPKAVSSADEGSQPFDGRIGKLRHLGLALMISASPLSSEIIQLSMSFPSSHAPTKDPFEFDERESEKKRAPVAYPILRGHILTHTTCSLIAATGKARTEDEGWDIDSTADECRHLTSLGLIARIAQSLLSELVLTISNVNDWKRKMKSVLEQMLTQKAVCDDEFDNEWIMSCLSLLRLFVGDVEGCDGAKSQEYDSLAQATVQTIELVKTRAIEFLRDISIIQQILVPNMFANCNIDERVQSTPNSIMKSLMALYDIHSLPLLLKSHLVEELLKSWFKDATESSATHLETPGNKFPGITWPQSSIAYNHDIDSNQSDVLVPLLGCCGLQRDNSESICCIVGLPKSYTDLYAELVILCPDCEQVALCLVCGEVLNASGKGECSRHAFRCGGGAGIFFLLQECVSLMIHGVKAAYTHSPYVDSHGETPQYRGRPLNLDEGRYEILRKLWSGHKLREKVVSERGTTRQVIIPNFY</sequence>
<evidence type="ECO:0000256" key="7">
    <source>
        <dbReference type="ARBA" id="ARBA00022833"/>
    </source>
</evidence>
<keyword evidence="3 10" id="KW-0808">Transferase</keyword>
<organism evidence="13 14">
    <name type="scientific">Cyclotella atomus</name>
    <dbReference type="NCBI Taxonomy" id="382360"/>
    <lineage>
        <taxon>Eukaryota</taxon>
        <taxon>Sar</taxon>
        <taxon>Stramenopiles</taxon>
        <taxon>Ochrophyta</taxon>
        <taxon>Bacillariophyta</taxon>
        <taxon>Coscinodiscophyceae</taxon>
        <taxon>Thalassiosirophycidae</taxon>
        <taxon>Stephanodiscales</taxon>
        <taxon>Stephanodiscaceae</taxon>
        <taxon>Cyclotella</taxon>
    </lineage>
</organism>
<evidence type="ECO:0000313" key="14">
    <source>
        <dbReference type="Proteomes" id="UP001530400"/>
    </source>
</evidence>
<evidence type="ECO:0000256" key="4">
    <source>
        <dbReference type="ARBA" id="ARBA00022723"/>
    </source>
</evidence>
<dbReference type="Pfam" id="PF02207">
    <property type="entry name" value="zf-UBR"/>
    <property type="match status" value="1"/>
</dbReference>
<dbReference type="FunFam" id="2.10.110.30:FF:000002">
    <property type="entry name" value="Putative e3 ubiquitin-protein ligase ubr3"/>
    <property type="match status" value="1"/>
</dbReference>
<keyword evidence="7 10" id="KW-0862">Zinc</keyword>
<evidence type="ECO:0000256" key="2">
    <source>
        <dbReference type="ARBA" id="ARBA00004906"/>
    </source>
</evidence>
<dbReference type="InterPro" id="IPR044046">
    <property type="entry name" value="E3_ligase_UBR-like_C"/>
</dbReference>
<dbReference type="InterPro" id="IPR003126">
    <property type="entry name" value="Znf_UBR"/>
</dbReference>
<feature type="compositionally biased region" description="Polar residues" evidence="11">
    <location>
        <begin position="2243"/>
        <end position="2258"/>
    </location>
</feature>
<dbReference type="GO" id="GO:0016567">
    <property type="term" value="P:protein ubiquitination"/>
    <property type="evidence" value="ECO:0007669"/>
    <property type="project" value="UniProtKB-UniRule"/>
</dbReference>
<feature type="region of interest" description="Disordered" evidence="11">
    <location>
        <begin position="587"/>
        <end position="728"/>
    </location>
</feature>
<accession>A0ABD3QEY0</accession>
<feature type="compositionally biased region" description="Basic and acidic residues" evidence="11">
    <location>
        <begin position="612"/>
        <end position="627"/>
    </location>
</feature>
<comment type="pathway">
    <text evidence="2 10">Protein modification; protein ubiquitination.</text>
</comment>
<comment type="caution">
    <text evidence="13">The sequence shown here is derived from an EMBL/GenBank/DDBJ whole genome shotgun (WGS) entry which is preliminary data.</text>
</comment>
<evidence type="ECO:0000256" key="1">
    <source>
        <dbReference type="ARBA" id="ARBA00000900"/>
    </source>
</evidence>
<evidence type="ECO:0000256" key="3">
    <source>
        <dbReference type="ARBA" id="ARBA00022679"/>
    </source>
</evidence>
<dbReference type="CDD" id="cd19673">
    <property type="entry name" value="UBR-box_UBR3"/>
    <property type="match status" value="1"/>
</dbReference>
<comment type="function">
    <text evidence="10">Ubiquitin ligase protein which is a component of the N-end rule pathway. Recognizes and binds to proteins bearing specific N-terminal residues that are destabilizing according to the N-end rule, leading to their ubiquitination and subsequent degradation.</text>
</comment>